<name>M2P872_9FIRM</name>
<evidence type="ECO:0000256" key="4">
    <source>
        <dbReference type="ARBA" id="ARBA00022475"/>
    </source>
</evidence>
<dbReference type="EMBL" id="AGEJ01000018">
    <property type="protein sequence ID" value="EMD16512.1"/>
    <property type="molecule type" value="Genomic_DNA"/>
</dbReference>
<comment type="function">
    <text evidence="8">Uptake of L-lactate across the membrane. Can also transport D-lactate and glycolate.</text>
</comment>
<organism evidence="9 10">
    <name type="scientific">Eggerthia catenaformis OT 569 = DSM 20559</name>
    <dbReference type="NCBI Taxonomy" id="999415"/>
    <lineage>
        <taxon>Bacteria</taxon>
        <taxon>Bacillati</taxon>
        <taxon>Bacillota</taxon>
        <taxon>Erysipelotrichia</taxon>
        <taxon>Erysipelotrichales</taxon>
        <taxon>Coprobacillaceae</taxon>
        <taxon>Eggerthia</taxon>
    </lineage>
</organism>
<feature type="transmembrane region" description="Helical" evidence="8">
    <location>
        <begin position="330"/>
        <end position="353"/>
    </location>
</feature>
<evidence type="ECO:0000256" key="5">
    <source>
        <dbReference type="ARBA" id="ARBA00022692"/>
    </source>
</evidence>
<evidence type="ECO:0000256" key="1">
    <source>
        <dbReference type="ARBA" id="ARBA00004651"/>
    </source>
</evidence>
<dbReference type="eggNOG" id="COG1620">
    <property type="taxonomic scope" value="Bacteria"/>
</dbReference>
<dbReference type="PATRIC" id="fig|999415.3.peg.1079"/>
<dbReference type="NCBIfam" id="TIGR00795">
    <property type="entry name" value="lctP"/>
    <property type="match status" value="1"/>
</dbReference>
<keyword evidence="4 8" id="KW-1003">Cell membrane</keyword>
<dbReference type="RefSeq" id="WP_004802838.1">
    <property type="nucleotide sequence ID" value="NZ_KB446648.1"/>
</dbReference>
<feature type="transmembrane region" description="Helical" evidence="8">
    <location>
        <begin position="60"/>
        <end position="83"/>
    </location>
</feature>
<gene>
    <name evidence="9" type="ORF">HMPREF9943_01066</name>
</gene>
<comment type="caution">
    <text evidence="9">The sequence shown here is derived from an EMBL/GenBank/DDBJ whole genome shotgun (WGS) entry which is preliminary data.</text>
</comment>
<evidence type="ECO:0000256" key="6">
    <source>
        <dbReference type="ARBA" id="ARBA00022989"/>
    </source>
</evidence>
<dbReference type="GO" id="GO:0005886">
    <property type="term" value="C:plasma membrane"/>
    <property type="evidence" value="ECO:0007669"/>
    <property type="project" value="UniProtKB-SubCell"/>
</dbReference>
<comment type="similarity">
    <text evidence="2 8">Belongs to the lactate permease family.</text>
</comment>
<evidence type="ECO:0000256" key="7">
    <source>
        <dbReference type="ARBA" id="ARBA00023136"/>
    </source>
</evidence>
<dbReference type="Proteomes" id="UP000011758">
    <property type="component" value="Unassembled WGS sequence"/>
</dbReference>
<proteinExistence type="inferred from homology"/>
<feature type="transmembrane region" description="Helical" evidence="8">
    <location>
        <begin position="184"/>
        <end position="203"/>
    </location>
</feature>
<dbReference type="OrthoDB" id="9761056at2"/>
<feature type="transmembrane region" description="Helical" evidence="8">
    <location>
        <begin position="30"/>
        <end position="48"/>
    </location>
</feature>
<evidence type="ECO:0000256" key="2">
    <source>
        <dbReference type="ARBA" id="ARBA00010100"/>
    </source>
</evidence>
<feature type="transmembrane region" description="Helical" evidence="8">
    <location>
        <begin position="241"/>
        <end position="258"/>
    </location>
</feature>
<dbReference type="PANTHER" id="PTHR30003">
    <property type="entry name" value="L-LACTATE PERMEASE"/>
    <property type="match status" value="1"/>
</dbReference>
<feature type="transmembrane region" description="Helical" evidence="8">
    <location>
        <begin position="215"/>
        <end position="235"/>
    </location>
</feature>
<keyword evidence="7 8" id="KW-0472">Membrane</keyword>
<accession>M2P872</accession>
<evidence type="ECO:0000256" key="8">
    <source>
        <dbReference type="RuleBase" id="RU365092"/>
    </source>
</evidence>
<feature type="transmembrane region" description="Helical" evidence="8">
    <location>
        <begin position="492"/>
        <end position="512"/>
    </location>
</feature>
<dbReference type="Pfam" id="PF02652">
    <property type="entry name" value="Lactate_perm"/>
    <property type="match status" value="1"/>
</dbReference>
<keyword evidence="3 8" id="KW-0813">Transport</keyword>
<dbReference type="GO" id="GO:0015129">
    <property type="term" value="F:lactate transmembrane transporter activity"/>
    <property type="evidence" value="ECO:0007669"/>
    <property type="project" value="UniProtKB-UniRule"/>
</dbReference>
<feature type="transmembrane region" description="Helical" evidence="8">
    <location>
        <begin position="398"/>
        <end position="421"/>
    </location>
</feature>
<comment type="subcellular location">
    <subcellularLocation>
        <location evidence="1 8">Cell membrane</location>
        <topology evidence="1 8">Multi-pass membrane protein</topology>
    </subcellularLocation>
</comment>
<keyword evidence="10" id="KW-1185">Reference proteome</keyword>
<feature type="transmembrane region" description="Helical" evidence="8">
    <location>
        <begin position="285"/>
        <end position="306"/>
    </location>
</feature>
<protein>
    <recommendedName>
        <fullName evidence="8">L-lactate permease</fullName>
    </recommendedName>
</protein>
<reference evidence="9 10" key="1">
    <citation type="submission" date="2013-02" db="EMBL/GenBank/DDBJ databases">
        <title>The Genome Sequence of Lactobacillus catenaformis F0143.</title>
        <authorList>
            <consortium name="The Broad Institute Genome Sequencing Platform"/>
            <person name="Earl A."/>
            <person name="Ward D."/>
            <person name="Feldgarden M."/>
            <person name="Gevers D."/>
            <person name="Izard J."/>
            <person name="Blanton J.M."/>
            <person name="Mathney J."/>
            <person name="Dewhirst F.E."/>
            <person name="Young S.K."/>
            <person name="Zeng Q."/>
            <person name="Gargeya S."/>
            <person name="Fitzgerald M."/>
            <person name="Haas B."/>
            <person name="Abouelleil A."/>
            <person name="Alvarado L."/>
            <person name="Arachchi H.M."/>
            <person name="Berlin A."/>
            <person name="Chapman S.B."/>
            <person name="Gearin G."/>
            <person name="Goldberg J."/>
            <person name="Griggs A."/>
            <person name="Gujja S."/>
            <person name="Hansen M."/>
            <person name="Heiman D."/>
            <person name="Howarth C."/>
            <person name="Larimer J."/>
            <person name="Lui A."/>
            <person name="MacDonald P.J.P."/>
            <person name="McCowen C."/>
            <person name="Montmayeur A."/>
            <person name="Murphy C."/>
            <person name="Neiman D."/>
            <person name="Pearson M."/>
            <person name="Priest M."/>
            <person name="Roberts A."/>
            <person name="Saif S."/>
            <person name="Shea T."/>
            <person name="Sisk P."/>
            <person name="Stolte C."/>
            <person name="Sykes S."/>
            <person name="Wortman J."/>
            <person name="Nusbaum C."/>
            <person name="Birren B."/>
        </authorList>
    </citation>
    <scope>NUCLEOTIDE SEQUENCE [LARGE SCALE GENOMIC DNA]</scope>
    <source>
        <strain evidence="9 10">OT 569</strain>
    </source>
</reference>
<keyword evidence="5 8" id="KW-0812">Transmembrane</keyword>
<dbReference type="PANTHER" id="PTHR30003:SF0">
    <property type="entry name" value="GLYCOLATE PERMEASE GLCA-RELATED"/>
    <property type="match status" value="1"/>
</dbReference>
<dbReference type="BioCyc" id="ECAT999415-HMP:GTTI-1092-MONOMER"/>
<evidence type="ECO:0000313" key="9">
    <source>
        <dbReference type="EMBL" id="EMD16512.1"/>
    </source>
</evidence>
<feature type="transmembrane region" description="Helical" evidence="8">
    <location>
        <begin position="104"/>
        <end position="137"/>
    </location>
</feature>
<sequence length="513" mass="53883">MNLIMFILALLPIIWLIAAMSVLKMPGYKACLIALAITFIEALGLWHMPIADATSAAVEGIANALWPIIIVILAALFVYNLTLETKAMDSIKAMLASVSTDKRVLMLIIAFGFGNFMEGMAGFGTAVAIPAGILVGLGFDPLLSVVSCLVINSTPTAFGSVGVPTNTMANITGLNVVAISGKVALIQMAVQFIIPFIAVIIIGKGTKALKGLIPFILIADLSFIIPEFIAAGFIGPDLADILGAIVSMAVMIIAAMKMKFNNDDYKVKTSKDNLQGLTFIKALKAWSPFIFIFLFLLLSSTLVPFIHDPLAGIHSKIQFYTGKNPATLTFYWINTPGVLILLAGFIGGLIQGINIPSMFKVLGHTITSNIKTILTICSVLAVAKIMGYSGMIGDIAKVLVAVTGIFFPFISPLIGTIGGFVTGSGTSTTALFGSLQVQTAQAIGANREWLAAANLMGAGLGKMICPQSIAIGTAAVGLGGSESQILSKTVKWTILFTVIGGIVCFLLPMTGLI</sequence>
<dbReference type="STRING" id="999415.HMPREF9943_01066"/>
<dbReference type="GO" id="GO:0015295">
    <property type="term" value="F:solute:proton symporter activity"/>
    <property type="evidence" value="ECO:0007669"/>
    <property type="project" value="TreeGrafter"/>
</dbReference>
<dbReference type="InterPro" id="IPR003804">
    <property type="entry name" value="Lactate_perm"/>
</dbReference>
<evidence type="ECO:0000313" key="10">
    <source>
        <dbReference type="Proteomes" id="UP000011758"/>
    </source>
</evidence>
<feature type="transmembrane region" description="Helical" evidence="8">
    <location>
        <begin position="6"/>
        <end position="23"/>
    </location>
</feature>
<evidence type="ECO:0000256" key="3">
    <source>
        <dbReference type="ARBA" id="ARBA00022448"/>
    </source>
</evidence>
<keyword evidence="6 8" id="KW-1133">Transmembrane helix</keyword>
<dbReference type="AlphaFoldDB" id="M2P872"/>